<evidence type="ECO:0000256" key="1">
    <source>
        <dbReference type="SAM" id="Phobius"/>
    </source>
</evidence>
<evidence type="ECO:0000313" key="3">
    <source>
        <dbReference type="EnsemblPlants" id="KRH62047"/>
    </source>
</evidence>
<reference evidence="2" key="3">
    <citation type="submission" date="2018-07" db="EMBL/GenBank/DDBJ databases">
        <title>WGS assembly of Glycine max.</title>
        <authorList>
            <person name="Schmutz J."/>
            <person name="Cannon S."/>
            <person name="Schlueter J."/>
            <person name="Ma J."/>
            <person name="Mitros T."/>
            <person name="Nelson W."/>
            <person name="Hyten D."/>
            <person name="Song Q."/>
            <person name="Thelen J."/>
            <person name="Cheng J."/>
            <person name="Xu D."/>
            <person name="Hellsten U."/>
            <person name="May G."/>
            <person name="Yu Y."/>
            <person name="Sakurai T."/>
            <person name="Umezawa T."/>
            <person name="Bhattacharyya M."/>
            <person name="Sandhu D."/>
            <person name="Valliyodan B."/>
            <person name="Lindquist E."/>
            <person name="Peto M."/>
            <person name="Grant D."/>
            <person name="Shu S."/>
            <person name="Goodstein D."/>
            <person name="Barry K."/>
            <person name="Futrell-Griggs M."/>
            <person name="Abernathy B."/>
            <person name="Du J."/>
            <person name="Tian Z."/>
            <person name="Zhu L."/>
            <person name="Gill N."/>
            <person name="Joshi T."/>
            <person name="Libault M."/>
            <person name="Sethuraman A."/>
            <person name="Zhang X."/>
            <person name="Shinozaki K."/>
            <person name="Nguyen H."/>
            <person name="Wing R."/>
            <person name="Cregan P."/>
            <person name="Specht J."/>
            <person name="Grimwood J."/>
            <person name="Rokhsar D."/>
            <person name="Stacey G."/>
            <person name="Shoemaker R."/>
            <person name="Jackson S."/>
        </authorList>
    </citation>
    <scope>NUCLEOTIDE SEQUENCE</scope>
    <source>
        <tissue evidence="2">Callus</tissue>
    </source>
</reference>
<feature type="transmembrane region" description="Helical" evidence="1">
    <location>
        <begin position="38"/>
        <end position="58"/>
    </location>
</feature>
<dbReference type="Gramene" id="KRH62047">
    <property type="protein sequence ID" value="KRH62047"/>
    <property type="gene ID" value="GLYMA_04G082400"/>
</dbReference>
<gene>
    <name evidence="2" type="ORF">GLYMA_04G082400</name>
</gene>
<keyword evidence="4" id="KW-1185">Reference proteome</keyword>
<accession>A0A0R0KG64</accession>
<reference evidence="2 3" key="1">
    <citation type="journal article" date="2010" name="Nature">
        <title>Genome sequence of the palaeopolyploid soybean.</title>
        <authorList>
            <person name="Schmutz J."/>
            <person name="Cannon S.B."/>
            <person name="Schlueter J."/>
            <person name="Ma J."/>
            <person name="Mitros T."/>
            <person name="Nelson W."/>
            <person name="Hyten D.L."/>
            <person name="Song Q."/>
            <person name="Thelen J.J."/>
            <person name="Cheng J."/>
            <person name="Xu D."/>
            <person name="Hellsten U."/>
            <person name="May G.D."/>
            <person name="Yu Y."/>
            <person name="Sakurai T."/>
            <person name="Umezawa T."/>
            <person name="Bhattacharyya M.K."/>
            <person name="Sandhu D."/>
            <person name="Valliyodan B."/>
            <person name="Lindquist E."/>
            <person name="Peto M."/>
            <person name="Grant D."/>
            <person name="Shu S."/>
            <person name="Goodstein D."/>
            <person name="Barry K."/>
            <person name="Futrell-Griggs M."/>
            <person name="Abernathy B."/>
            <person name="Du J."/>
            <person name="Tian Z."/>
            <person name="Zhu L."/>
            <person name="Gill N."/>
            <person name="Joshi T."/>
            <person name="Libault M."/>
            <person name="Sethuraman A."/>
            <person name="Zhang X.-C."/>
            <person name="Shinozaki K."/>
            <person name="Nguyen H.T."/>
            <person name="Wing R.A."/>
            <person name="Cregan P."/>
            <person name="Specht J."/>
            <person name="Grimwood J."/>
            <person name="Rokhsar D."/>
            <person name="Stacey G."/>
            <person name="Shoemaker R.C."/>
            <person name="Jackson S.A."/>
        </authorList>
    </citation>
    <scope>NUCLEOTIDE SEQUENCE [LARGE SCALE GENOMIC DNA]</scope>
    <source>
        <strain evidence="3">cv. Williams 82</strain>
        <tissue evidence="2">Callus</tissue>
    </source>
</reference>
<evidence type="ECO:0000313" key="2">
    <source>
        <dbReference type="EMBL" id="KRH62047.1"/>
    </source>
</evidence>
<dbReference type="Proteomes" id="UP000008827">
    <property type="component" value="Chromosome 4"/>
</dbReference>
<protein>
    <submittedName>
        <fullName evidence="2 3">Uncharacterized protein</fullName>
    </submittedName>
</protein>
<sequence>MKNSKTFGLPSFRSSIYGFHLHPLAEMKCFFAQFFPDLIYAILFGVITSLVTGSANCWSPDKIYWLIIYCNGWKFNQI</sequence>
<proteinExistence type="predicted"/>
<dbReference type="AlphaFoldDB" id="A0A0R0KG64"/>
<dbReference type="InParanoid" id="A0A0R0KG64"/>
<keyword evidence="1" id="KW-1133">Transmembrane helix</keyword>
<evidence type="ECO:0000313" key="4">
    <source>
        <dbReference type="Proteomes" id="UP000008827"/>
    </source>
</evidence>
<dbReference type="EnsemblPlants" id="KRH62047">
    <property type="protein sequence ID" value="KRH62047"/>
    <property type="gene ID" value="GLYMA_04G082400"/>
</dbReference>
<name>A0A0R0KG64_SOYBN</name>
<keyword evidence="1" id="KW-0472">Membrane</keyword>
<organism evidence="2">
    <name type="scientific">Glycine max</name>
    <name type="common">Soybean</name>
    <name type="synonym">Glycine hispida</name>
    <dbReference type="NCBI Taxonomy" id="3847"/>
    <lineage>
        <taxon>Eukaryota</taxon>
        <taxon>Viridiplantae</taxon>
        <taxon>Streptophyta</taxon>
        <taxon>Embryophyta</taxon>
        <taxon>Tracheophyta</taxon>
        <taxon>Spermatophyta</taxon>
        <taxon>Magnoliopsida</taxon>
        <taxon>eudicotyledons</taxon>
        <taxon>Gunneridae</taxon>
        <taxon>Pentapetalae</taxon>
        <taxon>rosids</taxon>
        <taxon>fabids</taxon>
        <taxon>Fabales</taxon>
        <taxon>Fabaceae</taxon>
        <taxon>Papilionoideae</taxon>
        <taxon>50 kb inversion clade</taxon>
        <taxon>NPAAA clade</taxon>
        <taxon>indigoferoid/millettioid clade</taxon>
        <taxon>Phaseoleae</taxon>
        <taxon>Glycine</taxon>
        <taxon>Glycine subgen. Soja</taxon>
    </lineage>
</organism>
<dbReference type="EMBL" id="CM000837">
    <property type="protein sequence ID" value="KRH62047.1"/>
    <property type="molecule type" value="Genomic_DNA"/>
</dbReference>
<reference evidence="3" key="2">
    <citation type="submission" date="2018-02" db="UniProtKB">
        <authorList>
            <consortium name="EnsemblPlants"/>
        </authorList>
    </citation>
    <scope>IDENTIFICATION</scope>
    <source>
        <strain evidence="3">Williams 82</strain>
    </source>
</reference>
<keyword evidence="1" id="KW-0812">Transmembrane</keyword>